<comment type="caution">
    <text evidence="6">The sequence shown here is derived from an EMBL/GenBank/DDBJ whole genome shotgun (WGS) entry which is preliminary data.</text>
</comment>
<dbReference type="GO" id="GO:0009251">
    <property type="term" value="P:glucan catabolic process"/>
    <property type="evidence" value="ECO:0007669"/>
    <property type="project" value="TreeGrafter"/>
</dbReference>
<reference evidence="6" key="2">
    <citation type="journal article" date="2023" name="IMA Fungus">
        <title>Comparative genomic study of the Penicillium genus elucidates a diverse pangenome and 15 lateral gene transfer events.</title>
        <authorList>
            <person name="Petersen C."/>
            <person name="Sorensen T."/>
            <person name="Nielsen M.R."/>
            <person name="Sondergaard T.E."/>
            <person name="Sorensen J.L."/>
            <person name="Fitzpatrick D.A."/>
            <person name="Frisvad J.C."/>
            <person name="Nielsen K.L."/>
        </authorList>
    </citation>
    <scope>NUCLEOTIDE SEQUENCE</scope>
    <source>
        <strain evidence="6">IBT 30728</strain>
    </source>
</reference>
<accession>A0A9W9X1Q4</accession>
<dbReference type="Gene3D" id="3.40.50.1700">
    <property type="entry name" value="Glycoside hydrolase family 3 C-terminal domain"/>
    <property type="match status" value="1"/>
</dbReference>
<evidence type="ECO:0000256" key="2">
    <source>
        <dbReference type="ARBA" id="ARBA00022801"/>
    </source>
</evidence>
<keyword evidence="7" id="KW-1185">Reference proteome</keyword>
<dbReference type="GeneID" id="81626493"/>
<name>A0A9W9X1Q4_9EURO</name>
<keyword evidence="4" id="KW-0326">Glycosidase</keyword>
<proteinExistence type="inferred from homology"/>
<reference evidence="6" key="1">
    <citation type="submission" date="2022-12" db="EMBL/GenBank/DDBJ databases">
        <authorList>
            <person name="Petersen C."/>
        </authorList>
    </citation>
    <scope>NUCLEOTIDE SEQUENCE</scope>
    <source>
        <strain evidence="6">IBT 30728</strain>
    </source>
</reference>
<evidence type="ECO:0000256" key="3">
    <source>
        <dbReference type="ARBA" id="ARBA00023277"/>
    </source>
</evidence>
<keyword evidence="3" id="KW-0119">Carbohydrate metabolism</keyword>
<dbReference type="InterPro" id="IPR036881">
    <property type="entry name" value="Glyco_hydro_3_C_sf"/>
</dbReference>
<dbReference type="GO" id="GO:0008422">
    <property type="term" value="F:beta-glucosidase activity"/>
    <property type="evidence" value="ECO:0007669"/>
    <property type="project" value="TreeGrafter"/>
</dbReference>
<dbReference type="Pfam" id="PF01915">
    <property type="entry name" value="Glyco_hydro_3_C"/>
    <property type="match status" value="1"/>
</dbReference>
<evidence type="ECO:0000313" key="7">
    <source>
        <dbReference type="Proteomes" id="UP001148312"/>
    </source>
</evidence>
<gene>
    <name evidence="6" type="ORF">N7539_006643</name>
</gene>
<protein>
    <recommendedName>
        <fullName evidence="5">Glycoside hydrolase family 3 C-terminal domain-containing protein</fullName>
    </recommendedName>
</protein>
<comment type="similarity">
    <text evidence="1">Belongs to the glycosyl hydrolase 3 family.</text>
</comment>
<dbReference type="Proteomes" id="UP001148312">
    <property type="component" value="Unassembled WGS sequence"/>
</dbReference>
<dbReference type="AlphaFoldDB" id="A0A9W9X1Q4"/>
<organism evidence="6 7">
    <name type="scientific">Penicillium diatomitis</name>
    <dbReference type="NCBI Taxonomy" id="2819901"/>
    <lineage>
        <taxon>Eukaryota</taxon>
        <taxon>Fungi</taxon>
        <taxon>Dikarya</taxon>
        <taxon>Ascomycota</taxon>
        <taxon>Pezizomycotina</taxon>
        <taxon>Eurotiomycetes</taxon>
        <taxon>Eurotiomycetidae</taxon>
        <taxon>Eurotiales</taxon>
        <taxon>Aspergillaceae</taxon>
        <taxon>Penicillium</taxon>
    </lineage>
</organism>
<keyword evidence="2" id="KW-0378">Hydrolase</keyword>
<evidence type="ECO:0000256" key="1">
    <source>
        <dbReference type="ARBA" id="ARBA00005336"/>
    </source>
</evidence>
<dbReference type="PANTHER" id="PTHR30620">
    <property type="entry name" value="PERIPLASMIC BETA-GLUCOSIDASE-RELATED"/>
    <property type="match status" value="1"/>
</dbReference>
<dbReference type="SUPFAM" id="SSF52279">
    <property type="entry name" value="Beta-D-glucan exohydrolase, C-terminal domain"/>
    <property type="match status" value="1"/>
</dbReference>
<feature type="domain" description="Glycoside hydrolase family 3 C-terminal" evidence="5">
    <location>
        <begin position="75"/>
        <end position="240"/>
    </location>
</feature>
<dbReference type="PANTHER" id="PTHR30620:SF117">
    <property type="entry name" value="BETA-1,4-XYLOSIDASE (EUROFUNG)"/>
    <property type="match status" value="1"/>
</dbReference>
<evidence type="ECO:0000256" key="4">
    <source>
        <dbReference type="ARBA" id="ARBA00023295"/>
    </source>
</evidence>
<dbReference type="EMBL" id="JAPWDQ010000009">
    <property type="protein sequence ID" value="KAJ5480749.1"/>
    <property type="molecule type" value="Genomic_DNA"/>
</dbReference>
<evidence type="ECO:0000259" key="5">
    <source>
        <dbReference type="Pfam" id="PF01915"/>
    </source>
</evidence>
<sequence length="288" mass="31854">RVFGTKAQIVQQSFNQDGSLTIDMHRSVTCTVVRAKFDMGLFEDLFPAASPEDWPNLIHADEALQIATQLDRESIVLLENPGQALPLGESVQRIAVIGPFADVLNEVFKYDDYTFSPPPGVSPLEGIGRTISTSVQVYHARYCDAWSNDESQIAEALRLARFSDVVVVVVGTCVRSLLDQQKGLKATTGEAYDTNALKLAGAQSTLLRQLIRTGVKTVVVFSGKSITEPWISQINAALLQPFYTSRERWPSTGRGSIRSLQSEWTAASDIPTRHRESARHIRLLEVRP</sequence>
<dbReference type="InterPro" id="IPR002772">
    <property type="entry name" value="Glyco_hydro_3_C"/>
</dbReference>
<dbReference type="RefSeq" id="XP_056788179.1">
    <property type="nucleotide sequence ID" value="XM_056936244.1"/>
</dbReference>
<feature type="non-terminal residue" evidence="6">
    <location>
        <position position="1"/>
    </location>
</feature>
<evidence type="ECO:0000313" key="6">
    <source>
        <dbReference type="EMBL" id="KAJ5480749.1"/>
    </source>
</evidence>
<dbReference type="InterPro" id="IPR051915">
    <property type="entry name" value="Cellulose_Degrad_GH3"/>
</dbReference>